<evidence type="ECO:0000313" key="1">
    <source>
        <dbReference type="EMBL" id="QUV94881.1"/>
    </source>
</evidence>
<keyword evidence="1" id="KW-0808">Transferase</keyword>
<keyword evidence="2" id="KW-1185">Reference proteome</keyword>
<dbReference type="Gene3D" id="3.40.50.150">
    <property type="entry name" value="Vaccinia Virus protein VP39"/>
    <property type="match status" value="1"/>
</dbReference>
<dbReference type="GO" id="GO:0008168">
    <property type="term" value="F:methyltransferase activity"/>
    <property type="evidence" value="ECO:0007669"/>
    <property type="project" value="UniProtKB-KW"/>
</dbReference>
<dbReference type="EMBL" id="CP072642">
    <property type="protein sequence ID" value="QUV94881.1"/>
    <property type="molecule type" value="Genomic_DNA"/>
</dbReference>
<sequence length="274" mass="31281">MRWWRTARTLYSLWSYAWSGVTWRDKWLAFLLAGLVSMGEHRVRARSWFFNRINACAREGQVHLRLRIGRRICTVAMRQGDREDFLIGGELVKRAYAPPPFTPRQIVDGGANIGLFAIYASALFPEAKLVCYEPDEKNLAQLRYNLAINQIAAEVQPVGLWSRETTLYYHPVVSCGGYIDETPPGIPIPCVVPQIGPDCWLKLDIESSEYEVLPRLLADGAYPRWISMELHAFAERGPELLRLLEAHGYHVRGDVSPELWLTTIEAWREPSDGP</sequence>
<dbReference type="NCBIfam" id="TIGR01444">
    <property type="entry name" value="fkbM_fam"/>
    <property type="match status" value="1"/>
</dbReference>
<gene>
    <name evidence="1" type="ORF">J8C05_05445</name>
</gene>
<name>A0ABX8B5R6_9BACT</name>
<dbReference type="InterPro" id="IPR029063">
    <property type="entry name" value="SAM-dependent_MTases_sf"/>
</dbReference>
<accession>A0ABX8B5R6</accession>
<dbReference type="Proteomes" id="UP000677668">
    <property type="component" value="Chromosome 1"/>
</dbReference>
<evidence type="ECO:0000313" key="2">
    <source>
        <dbReference type="Proteomes" id="UP000677668"/>
    </source>
</evidence>
<dbReference type="RefSeq" id="WP_211423141.1">
    <property type="nucleotide sequence ID" value="NZ_CP072642.1"/>
</dbReference>
<reference evidence="1 2" key="1">
    <citation type="submission" date="2021-03" db="EMBL/GenBank/DDBJ databases">
        <title>Genomic and phenotypic characterization of Chloracidobacterium isolates provides evidence for multiple species.</title>
        <authorList>
            <person name="Saini M.K."/>
            <person name="Costas A.M.G."/>
            <person name="Tank M."/>
            <person name="Bryant D.A."/>
        </authorList>
    </citation>
    <scope>NUCLEOTIDE SEQUENCE [LARGE SCALE GENOMIC DNA]</scope>
    <source>
        <strain evidence="1 2">N</strain>
    </source>
</reference>
<organism evidence="1 2">
    <name type="scientific">Chloracidobacterium sp. N</name>
    <dbReference type="NCBI Taxonomy" id="2821540"/>
    <lineage>
        <taxon>Bacteria</taxon>
        <taxon>Pseudomonadati</taxon>
        <taxon>Acidobacteriota</taxon>
        <taxon>Terriglobia</taxon>
        <taxon>Terriglobales</taxon>
        <taxon>Acidobacteriaceae</taxon>
        <taxon>Chloracidobacterium</taxon>
        <taxon>Chloracidobacterium aggregatum</taxon>
    </lineage>
</organism>
<dbReference type="SUPFAM" id="SSF53335">
    <property type="entry name" value="S-adenosyl-L-methionine-dependent methyltransferases"/>
    <property type="match status" value="1"/>
</dbReference>
<dbReference type="InterPro" id="IPR006342">
    <property type="entry name" value="FkbM_mtfrase"/>
</dbReference>
<keyword evidence="1" id="KW-0489">Methyltransferase</keyword>
<dbReference type="InterPro" id="IPR052514">
    <property type="entry name" value="SAM-dependent_MTase"/>
</dbReference>
<dbReference type="GO" id="GO:0032259">
    <property type="term" value="P:methylation"/>
    <property type="evidence" value="ECO:0007669"/>
    <property type="project" value="UniProtKB-KW"/>
</dbReference>
<proteinExistence type="predicted"/>
<dbReference type="PANTHER" id="PTHR34203:SF13">
    <property type="entry name" value="EXPRESSED PROTEIN"/>
    <property type="match status" value="1"/>
</dbReference>
<protein>
    <submittedName>
        <fullName evidence="1">FkbM family methyltransferase</fullName>
    </submittedName>
</protein>
<dbReference type="PANTHER" id="PTHR34203">
    <property type="entry name" value="METHYLTRANSFERASE, FKBM FAMILY PROTEIN"/>
    <property type="match status" value="1"/>
</dbReference>